<keyword evidence="1" id="KW-0472">Membrane</keyword>
<keyword evidence="1" id="KW-0812">Transmembrane</keyword>
<feature type="transmembrane region" description="Helical" evidence="1">
    <location>
        <begin position="59"/>
        <end position="78"/>
    </location>
</feature>
<evidence type="ECO:0000313" key="2">
    <source>
        <dbReference type="EMBL" id="OAZ74292.1"/>
    </source>
</evidence>
<evidence type="ECO:0000256" key="1">
    <source>
        <dbReference type="SAM" id="Phobius"/>
    </source>
</evidence>
<protein>
    <submittedName>
        <fullName evidence="2">Uncharacterized protein</fullName>
    </submittedName>
</protein>
<name>A0A1A0DHY3_ACEPA</name>
<dbReference type="EMBL" id="LYUD01000066">
    <property type="protein sequence ID" value="OAZ74292.1"/>
    <property type="molecule type" value="Genomic_DNA"/>
</dbReference>
<organism evidence="2 3">
    <name type="scientific">Acetobacter pasteurianus</name>
    <name type="common">Acetobacter turbidans</name>
    <dbReference type="NCBI Taxonomy" id="438"/>
    <lineage>
        <taxon>Bacteria</taxon>
        <taxon>Pseudomonadati</taxon>
        <taxon>Pseudomonadota</taxon>
        <taxon>Alphaproteobacteria</taxon>
        <taxon>Acetobacterales</taxon>
        <taxon>Acetobacteraceae</taxon>
        <taxon>Acetobacter</taxon>
    </lineage>
</organism>
<proteinExistence type="predicted"/>
<keyword evidence="1" id="KW-1133">Transmembrane helix</keyword>
<dbReference type="OrthoDB" id="7278382at2"/>
<dbReference type="AlphaFoldDB" id="A0A1A0DHY3"/>
<reference evidence="2 3" key="1">
    <citation type="submission" date="2016-05" db="EMBL/GenBank/DDBJ databases">
        <title>Genome sequencing of Acetobacter pasteurianus strain SRCM100623.</title>
        <authorList>
            <person name="Song Y.R."/>
        </authorList>
    </citation>
    <scope>NUCLEOTIDE SEQUENCE [LARGE SCALE GENOMIC DNA]</scope>
    <source>
        <strain evidence="2 3">SRCM100623</strain>
    </source>
</reference>
<evidence type="ECO:0000313" key="3">
    <source>
        <dbReference type="Proteomes" id="UP000093796"/>
    </source>
</evidence>
<gene>
    <name evidence="2" type="ORF">SRCM100623_00651</name>
</gene>
<sequence>MTLEVLNEKNSHTVSDSLKKHIETLFSGHADRMEKNLKIQIKTLQDQLETHEHKRHASYLKFCLTMAAALAISAIVHFRHRKTQ</sequence>
<dbReference type="Proteomes" id="UP000093796">
    <property type="component" value="Unassembled WGS sequence"/>
</dbReference>
<comment type="caution">
    <text evidence="2">The sequence shown here is derived from an EMBL/GenBank/DDBJ whole genome shotgun (WGS) entry which is preliminary data.</text>
</comment>
<dbReference type="PATRIC" id="fig|438.15.peg.749"/>
<accession>A0A1A0DHY3</accession>